<dbReference type="PATRIC" id="fig|299146.4.peg.1932"/>
<evidence type="ECO:0008006" key="3">
    <source>
        <dbReference type="Google" id="ProtNLM"/>
    </source>
</evidence>
<dbReference type="RefSeq" id="WP_157739908.1">
    <property type="nucleotide sequence ID" value="NZ_LT594324.1"/>
</dbReference>
<dbReference type="AlphaFoldDB" id="A0A1A8ZIR6"/>
<name>A0A1A8ZIR6_9ACTN</name>
<organism evidence="1 2">
    <name type="scientific">Micromonospora narathiwatensis</name>
    <dbReference type="NCBI Taxonomy" id="299146"/>
    <lineage>
        <taxon>Bacteria</taxon>
        <taxon>Bacillati</taxon>
        <taxon>Actinomycetota</taxon>
        <taxon>Actinomycetes</taxon>
        <taxon>Micromonosporales</taxon>
        <taxon>Micromonosporaceae</taxon>
        <taxon>Micromonospora</taxon>
    </lineage>
</organism>
<gene>
    <name evidence="1" type="ORF">GA0070621_1873</name>
</gene>
<evidence type="ECO:0000313" key="2">
    <source>
        <dbReference type="Proteomes" id="UP000198765"/>
    </source>
</evidence>
<sequence length="50" mass="5855">MATVRVETDINVPAQRVWDAVRARVERGIIEIKQILEAAETDRWSRRDHP</sequence>
<keyword evidence="2" id="KW-1185">Reference proteome</keyword>
<protein>
    <recommendedName>
        <fullName evidence="3">Polyketide cyclase / dehydrase and lipid transport</fullName>
    </recommendedName>
</protein>
<evidence type="ECO:0000313" key="1">
    <source>
        <dbReference type="EMBL" id="SBT43733.1"/>
    </source>
</evidence>
<dbReference type="Proteomes" id="UP000198765">
    <property type="component" value="Chromosome I"/>
</dbReference>
<dbReference type="EMBL" id="LT594324">
    <property type="protein sequence ID" value="SBT43733.1"/>
    <property type="molecule type" value="Genomic_DNA"/>
</dbReference>
<reference evidence="1 2" key="1">
    <citation type="submission" date="2016-06" db="EMBL/GenBank/DDBJ databases">
        <authorList>
            <person name="Kjaerup R.B."/>
            <person name="Dalgaard T.S."/>
            <person name="Juul-Madsen H.R."/>
        </authorList>
    </citation>
    <scope>NUCLEOTIDE SEQUENCE [LARGE SCALE GENOMIC DNA]</scope>
    <source>
        <strain evidence="1 2">DSM 45248</strain>
    </source>
</reference>
<proteinExistence type="predicted"/>
<accession>A0A1A8ZIR6</accession>